<evidence type="ECO:0000313" key="1">
    <source>
        <dbReference type="EMBL" id="JAH48764.1"/>
    </source>
</evidence>
<reference evidence="1" key="2">
    <citation type="journal article" date="2015" name="Fish Shellfish Immunol.">
        <title>Early steps in the European eel (Anguilla anguilla)-Vibrio vulnificus interaction in the gills: Role of the RtxA13 toxin.</title>
        <authorList>
            <person name="Callol A."/>
            <person name="Pajuelo D."/>
            <person name="Ebbesson L."/>
            <person name="Teles M."/>
            <person name="MacKenzie S."/>
            <person name="Amaro C."/>
        </authorList>
    </citation>
    <scope>NUCLEOTIDE SEQUENCE</scope>
</reference>
<protein>
    <submittedName>
        <fullName evidence="1">Uncharacterized protein</fullName>
    </submittedName>
</protein>
<reference evidence="1" key="1">
    <citation type="submission" date="2014-11" db="EMBL/GenBank/DDBJ databases">
        <authorList>
            <person name="Amaro Gonzalez C."/>
        </authorList>
    </citation>
    <scope>NUCLEOTIDE SEQUENCE</scope>
</reference>
<dbReference type="AlphaFoldDB" id="A0A0E9T582"/>
<dbReference type="EMBL" id="GBXM01059813">
    <property type="protein sequence ID" value="JAH48764.1"/>
    <property type="molecule type" value="Transcribed_RNA"/>
</dbReference>
<accession>A0A0E9T582</accession>
<proteinExistence type="predicted"/>
<organism evidence="1">
    <name type="scientific">Anguilla anguilla</name>
    <name type="common">European freshwater eel</name>
    <name type="synonym">Muraena anguilla</name>
    <dbReference type="NCBI Taxonomy" id="7936"/>
    <lineage>
        <taxon>Eukaryota</taxon>
        <taxon>Metazoa</taxon>
        <taxon>Chordata</taxon>
        <taxon>Craniata</taxon>
        <taxon>Vertebrata</taxon>
        <taxon>Euteleostomi</taxon>
        <taxon>Actinopterygii</taxon>
        <taxon>Neopterygii</taxon>
        <taxon>Teleostei</taxon>
        <taxon>Anguilliformes</taxon>
        <taxon>Anguillidae</taxon>
        <taxon>Anguilla</taxon>
    </lineage>
</organism>
<sequence length="34" mass="4044">MPRLQTIESFKYTLTILYSLMLHNDCALFILLKI</sequence>
<name>A0A0E9T582_ANGAN</name>